<reference evidence="2" key="1">
    <citation type="submission" date="2009-11" db="EMBL/GenBank/DDBJ databases">
        <authorList>
            <consortium name="The Broad Institute Genome Sequencing Platform"/>
            <person name="Ward D."/>
            <person name="Feldgarden M."/>
            <person name="Earl A."/>
            <person name="Young S.K."/>
            <person name="Zeng Q."/>
            <person name="Koehrsen M."/>
            <person name="Alvarado L."/>
            <person name="Berlin A."/>
            <person name="Bochicchio J."/>
            <person name="Borenstein D."/>
            <person name="Chapman S.B."/>
            <person name="Chen Z."/>
            <person name="Engels R."/>
            <person name="Freedman E."/>
            <person name="Gellesch M."/>
            <person name="Goldberg J."/>
            <person name="Griggs A."/>
            <person name="Gujja S."/>
            <person name="Heilman E."/>
            <person name="Heiman D."/>
            <person name="Hepburn T."/>
            <person name="Howarth C."/>
            <person name="Jen D."/>
            <person name="Larson L."/>
            <person name="Lewis B."/>
            <person name="Mehta T."/>
            <person name="Park D."/>
            <person name="Pearson M."/>
            <person name="Roberts A."/>
            <person name="Saif S."/>
            <person name="Shea T."/>
            <person name="Shenoy N."/>
            <person name="Sisk P."/>
            <person name="Stolte C."/>
            <person name="Sykes S."/>
            <person name="Thomson T."/>
            <person name="Walk T."/>
            <person name="White J."/>
            <person name="Yandava C."/>
            <person name="Izard J."/>
            <person name="Baranova O.V."/>
            <person name="Blanton J.M."/>
            <person name="Tanner A.C."/>
            <person name="Dewhirst F.E."/>
            <person name="Haas B."/>
            <person name="Nusbaum C."/>
            <person name="Birren B."/>
        </authorList>
    </citation>
    <scope>NUCLEOTIDE SEQUENCE [LARGE SCALE GENOMIC DNA]</scope>
    <source>
        <strain evidence="2">1-1 BBBD Race 1</strain>
    </source>
</reference>
<feature type="region of interest" description="Disordered" evidence="1">
    <location>
        <begin position="523"/>
        <end position="624"/>
    </location>
</feature>
<evidence type="ECO:0000313" key="2">
    <source>
        <dbReference type="EMBL" id="OAV86663.1"/>
    </source>
</evidence>
<feature type="region of interest" description="Disordered" evidence="1">
    <location>
        <begin position="294"/>
        <end position="322"/>
    </location>
</feature>
<evidence type="ECO:0000313" key="3">
    <source>
        <dbReference type="EnsemblFungi" id="PTTG_12420-t43_1-p1"/>
    </source>
</evidence>
<evidence type="ECO:0000256" key="1">
    <source>
        <dbReference type="SAM" id="MobiDB-lite"/>
    </source>
</evidence>
<feature type="compositionally biased region" description="Basic residues" evidence="1">
    <location>
        <begin position="543"/>
        <end position="552"/>
    </location>
</feature>
<accession>A0A180G492</accession>
<reference evidence="3" key="4">
    <citation type="submission" date="2025-05" db="UniProtKB">
        <authorList>
            <consortium name="EnsemblFungi"/>
        </authorList>
    </citation>
    <scope>IDENTIFICATION</scope>
    <source>
        <strain evidence="3">isolate 1-1 / race 1 (BBBD)</strain>
    </source>
</reference>
<gene>
    <name evidence="2" type="ORF">PTTG_12420</name>
</gene>
<protein>
    <submittedName>
        <fullName evidence="2 3">Uncharacterized protein</fullName>
    </submittedName>
</protein>
<feature type="compositionally biased region" description="Low complexity" evidence="1">
    <location>
        <begin position="553"/>
        <end position="572"/>
    </location>
</feature>
<feature type="region of interest" description="Disordered" evidence="1">
    <location>
        <begin position="363"/>
        <end position="407"/>
    </location>
</feature>
<name>A0A180G492_PUCT1</name>
<feature type="compositionally biased region" description="Polar residues" evidence="1">
    <location>
        <begin position="363"/>
        <end position="380"/>
    </location>
</feature>
<evidence type="ECO:0000313" key="4">
    <source>
        <dbReference type="Proteomes" id="UP000005240"/>
    </source>
</evidence>
<feature type="compositionally biased region" description="Low complexity" evidence="1">
    <location>
        <begin position="295"/>
        <end position="309"/>
    </location>
</feature>
<dbReference type="EMBL" id="ADAS02000916">
    <property type="protein sequence ID" value="OAV86663.1"/>
    <property type="molecule type" value="Genomic_DNA"/>
</dbReference>
<dbReference type="VEuPathDB" id="FungiDB:PTTG_12420"/>
<sequence>MNLALLPSFGGLLHESWELHELRFFSWLRVHQVAQDDDKLRIDFLILSLKPNSSPLSWFNGQPVDLKSNFLQALDLLRQKYGSDQRKDMQKISALNCLEVRSFRDTEHKTEMVFELINELEQLLTCGSVDQDVQRRDCLLRCFRGFSGALKMMNRTTSYDAAVLAALNWESSVIAKAEEAMIQAGIKRQLGKNPQARIKRTSSSIQPANNLSDQQATGDITHHLTTQDFQANADPIRLHPDVYYKTHQPPNQQKLFQTSSHENSSHPLRQRFDDGNHRLQGGSNQEMLHKKNGQSNHTACNASSASATAYVTPPTRDDTDPSQMMESLVDPHIAPEQSYSRPQMFENQATSYEHLAQANQNEQEVIHNSSQTNNYPQKSQFKPLVYDPKKNPYPPPEQLPENRHQAQDQFSSFPLPHSMERNVQNLNSNSQDLGQPARLQAKSHRPANPSQQDSVPFPSPNARTHAPPSSVQAARKSPVPQMTGEPPKARTLLPGSSSSQHGLHFVDSATNLDSAASSMQAQFSFDPLSRRRSGGISPGPQRRPSKLVKLRRNASNSSHNSSVGQRSNSSLRQIRSFIGSINRRRSQASQSGEESDSTQEHGPNTPSSLEPGEVGSGFESEGNERLRPMQAQFSRLFRKHNHPEHLRRANRAMLASQFAPARQKPSKGKARALDVNSAASEAVDEFFSQRNQVGRSARPSTQHPSSSPLPPAPAQNQTRQGFAGTGLPAQKNKASTKLSRWRASGF</sequence>
<reference evidence="2" key="2">
    <citation type="submission" date="2016-05" db="EMBL/GenBank/DDBJ databases">
        <title>Comparative analysis highlights variable genome content of wheat rusts and divergence of the mating loci.</title>
        <authorList>
            <person name="Cuomo C.A."/>
            <person name="Bakkeren G."/>
            <person name="Szabo L."/>
            <person name="Khalil H."/>
            <person name="Joly D."/>
            <person name="Goldberg J."/>
            <person name="Young S."/>
            <person name="Zeng Q."/>
            <person name="Fellers J."/>
        </authorList>
    </citation>
    <scope>NUCLEOTIDE SEQUENCE [LARGE SCALE GENOMIC DNA]</scope>
    <source>
        <strain evidence="2">1-1 BBBD Race 1</strain>
    </source>
</reference>
<proteinExistence type="predicted"/>
<keyword evidence="4" id="KW-1185">Reference proteome</keyword>
<feature type="region of interest" description="Disordered" evidence="1">
    <location>
        <begin position="426"/>
        <end position="503"/>
    </location>
</feature>
<feature type="compositionally biased region" description="Polar residues" evidence="1">
    <location>
        <begin position="688"/>
        <end position="703"/>
    </location>
</feature>
<feature type="region of interest" description="Disordered" evidence="1">
    <location>
        <begin position="657"/>
        <end position="746"/>
    </location>
</feature>
<reference evidence="3 4" key="3">
    <citation type="journal article" date="2017" name="G3 (Bethesda)">
        <title>Comparative analysis highlights variable genome content of wheat rusts and divergence of the mating loci.</title>
        <authorList>
            <person name="Cuomo C.A."/>
            <person name="Bakkeren G."/>
            <person name="Khalil H.B."/>
            <person name="Panwar V."/>
            <person name="Joly D."/>
            <person name="Linning R."/>
            <person name="Sakthikumar S."/>
            <person name="Song X."/>
            <person name="Adiconis X."/>
            <person name="Fan L."/>
            <person name="Goldberg J.M."/>
            <person name="Levin J.Z."/>
            <person name="Young S."/>
            <person name="Zeng Q."/>
            <person name="Anikster Y."/>
            <person name="Bruce M."/>
            <person name="Wang M."/>
            <person name="Yin C."/>
            <person name="McCallum B."/>
            <person name="Szabo L.J."/>
            <person name="Hulbert S."/>
            <person name="Chen X."/>
            <person name="Fellers J.P."/>
        </authorList>
    </citation>
    <scope>NUCLEOTIDE SEQUENCE</scope>
    <source>
        <strain evidence="4">Isolate 1-1 / race 1 (BBBD)</strain>
        <strain evidence="3">isolate 1-1 / race 1 (BBBD)</strain>
    </source>
</reference>
<organism evidence="2">
    <name type="scientific">Puccinia triticina (isolate 1-1 / race 1 (BBBD))</name>
    <name type="common">Brown leaf rust fungus</name>
    <dbReference type="NCBI Taxonomy" id="630390"/>
    <lineage>
        <taxon>Eukaryota</taxon>
        <taxon>Fungi</taxon>
        <taxon>Dikarya</taxon>
        <taxon>Basidiomycota</taxon>
        <taxon>Pucciniomycotina</taxon>
        <taxon>Pucciniomycetes</taxon>
        <taxon>Pucciniales</taxon>
        <taxon>Pucciniaceae</taxon>
        <taxon>Puccinia</taxon>
    </lineage>
</organism>
<dbReference type="OrthoDB" id="2505216at2759"/>
<dbReference type="EnsemblFungi" id="PTTG_12420-t43_1">
    <property type="protein sequence ID" value="PTTG_12420-t43_1-p1"/>
    <property type="gene ID" value="PTTG_12420"/>
</dbReference>
<dbReference type="Proteomes" id="UP000005240">
    <property type="component" value="Unassembled WGS sequence"/>
</dbReference>
<dbReference type="AlphaFoldDB" id="A0A180G492"/>